<name>A0A380AJR6_9GAMM</name>
<accession>A0A380AJR6</accession>
<evidence type="ECO:0000313" key="1">
    <source>
        <dbReference type="EMBL" id="SUI81182.1"/>
    </source>
</evidence>
<dbReference type="Proteomes" id="UP000254069">
    <property type="component" value="Unassembled WGS sequence"/>
</dbReference>
<sequence>MESEKGSAYLGNNAETLTKKTRKFKEYFPSSKLNASYKTITTSNRFKIYYKDLKT</sequence>
<gene>
    <name evidence="1" type="ORF">NCTC10738_02845</name>
</gene>
<organism evidence="1 2">
    <name type="scientific">Shewanella algae</name>
    <dbReference type="NCBI Taxonomy" id="38313"/>
    <lineage>
        <taxon>Bacteria</taxon>
        <taxon>Pseudomonadati</taxon>
        <taxon>Pseudomonadota</taxon>
        <taxon>Gammaproteobacteria</taxon>
        <taxon>Alteromonadales</taxon>
        <taxon>Shewanellaceae</taxon>
        <taxon>Shewanella</taxon>
    </lineage>
</organism>
<evidence type="ECO:0000313" key="2">
    <source>
        <dbReference type="Proteomes" id="UP000254069"/>
    </source>
</evidence>
<proteinExistence type="predicted"/>
<keyword evidence="2" id="KW-1185">Reference proteome</keyword>
<dbReference type="AlphaFoldDB" id="A0A380AJR6"/>
<dbReference type="EMBL" id="UGYO01000001">
    <property type="protein sequence ID" value="SUI81182.1"/>
    <property type="molecule type" value="Genomic_DNA"/>
</dbReference>
<reference evidence="1 2" key="1">
    <citation type="submission" date="2018-06" db="EMBL/GenBank/DDBJ databases">
        <authorList>
            <consortium name="Pathogen Informatics"/>
            <person name="Doyle S."/>
        </authorList>
    </citation>
    <scope>NUCLEOTIDE SEQUENCE [LARGE SCALE GENOMIC DNA]</scope>
    <source>
        <strain evidence="1 2">NCTC10738</strain>
    </source>
</reference>
<protein>
    <submittedName>
        <fullName evidence="1">Uncharacterized protein</fullName>
    </submittedName>
</protein>